<organism evidence="4 5">
    <name type="scientific">Rhododendron williamsianum</name>
    <dbReference type="NCBI Taxonomy" id="262921"/>
    <lineage>
        <taxon>Eukaryota</taxon>
        <taxon>Viridiplantae</taxon>
        <taxon>Streptophyta</taxon>
        <taxon>Embryophyta</taxon>
        <taxon>Tracheophyta</taxon>
        <taxon>Spermatophyta</taxon>
        <taxon>Magnoliopsida</taxon>
        <taxon>eudicotyledons</taxon>
        <taxon>Gunneridae</taxon>
        <taxon>Pentapetalae</taxon>
        <taxon>asterids</taxon>
        <taxon>Ericales</taxon>
        <taxon>Ericaceae</taxon>
        <taxon>Ericoideae</taxon>
        <taxon>Rhodoreae</taxon>
        <taxon>Rhododendron</taxon>
    </lineage>
</organism>
<sequence length="693" mass="78471">MDTVRLRVEFEDRHILSKSQRSERLKRSWLLLKPLSQETISDLSSYLLDIFDLYHSCPNGLILSMDGFVLPPFESTCILKDKDVISVKRKGELLSEIVEVSDGVNLTEEGEIEEKQPVLTHVPLLANEEFEKVTGGYQSEPEEDEDNQSEDELHVENSPVSKKRKASKKLQSSKYVLKPVFAPYSCDVHNNCNIVDGSYSYVNAHSTSISGFLLWEQFYVATIASLTDIAIWKKIKRHKDPQDVENGFHKEQQEGCEHHPRKSMDKKKEKESGVKSKTNAESSAPSTVQTNDDMFECSPILKRSGQLQENGIGCNNITQTPDGTKKVSRSSRRKKARRQWMREKVKAEKNEVHDMQSPKKDEQEKDTLESSLQDLVQNQEREADNEICEIVEDDKIVPIVIRPGHIRFEPLEEDQAAQQNQVYVETFQWNGITSKKKGQKWGTEKLPYRRNDYKESNKERSEMITAKKLKPPIDPIDFDKLAPFTGSPKEGDVIAYRLLELSSTWTPELSSFRVGKTSWYDPVSGKVLLTLVPEHPIIFEKLDEDACSELPDNSLYREDGSLEEQPDNSLYREDGSLEIDFLSLVDVRIVKLGISHSAKAVTSSVNNGSTANEASTSTVVTLNNDKQTDAPTPGKEGNEWDEISQALSAKKEQLIRENGWNKEGSGKGSWSYRALRSSALGPTMAILRARNDI</sequence>
<feature type="domain" description="Coilin tudor" evidence="3">
    <location>
        <begin position="474"/>
        <end position="563"/>
    </location>
</feature>
<feature type="region of interest" description="Disordered" evidence="1">
    <location>
        <begin position="250"/>
        <end position="293"/>
    </location>
</feature>
<dbReference type="Proteomes" id="UP000428333">
    <property type="component" value="Linkage Group LG08"/>
</dbReference>
<feature type="compositionally biased region" description="Polar residues" evidence="1">
    <location>
        <begin position="310"/>
        <end position="322"/>
    </location>
</feature>
<feature type="region of interest" description="Disordered" evidence="1">
    <location>
        <begin position="135"/>
        <end position="166"/>
    </location>
</feature>
<dbReference type="InterPro" id="IPR024822">
    <property type="entry name" value="Coilin"/>
</dbReference>
<feature type="compositionally biased region" description="Polar residues" evidence="1">
    <location>
        <begin position="602"/>
        <end position="625"/>
    </location>
</feature>
<dbReference type="AlphaFoldDB" id="A0A6A4L330"/>
<feature type="region of interest" description="Disordered" evidence="1">
    <location>
        <begin position="602"/>
        <end position="639"/>
    </location>
</feature>
<dbReference type="GO" id="GO:0030620">
    <property type="term" value="F:U2 snRNA binding"/>
    <property type="evidence" value="ECO:0007669"/>
    <property type="project" value="TreeGrafter"/>
</dbReference>
<dbReference type="PANTHER" id="PTHR15197">
    <property type="entry name" value="COILIN P80"/>
    <property type="match status" value="1"/>
</dbReference>
<gene>
    <name evidence="4" type="ORF">C3L33_13435</name>
</gene>
<feature type="compositionally biased region" description="Polar residues" evidence="1">
    <location>
        <begin position="279"/>
        <end position="292"/>
    </location>
</feature>
<dbReference type="InterPro" id="IPR056398">
    <property type="entry name" value="Tudor_Coilin"/>
</dbReference>
<dbReference type="Pfam" id="PF23086">
    <property type="entry name" value="Tudor_Coilin"/>
    <property type="match status" value="1"/>
</dbReference>
<reference evidence="4 5" key="1">
    <citation type="journal article" date="2019" name="Genome Biol. Evol.">
        <title>The Rhododendron genome and chromosomal organization provide insight into shared whole-genome duplications across the heath family (Ericaceae).</title>
        <authorList>
            <person name="Soza V.L."/>
            <person name="Lindsley D."/>
            <person name="Waalkes A."/>
            <person name="Ramage E."/>
            <person name="Patwardhan R.P."/>
            <person name="Burton J.N."/>
            <person name="Adey A."/>
            <person name="Kumar A."/>
            <person name="Qiu R."/>
            <person name="Shendure J."/>
            <person name="Hall B."/>
        </authorList>
    </citation>
    <scope>NUCLEOTIDE SEQUENCE [LARGE SCALE GENOMIC DNA]</scope>
    <source>
        <strain evidence="4">RSF 1966-606</strain>
    </source>
</reference>
<comment type="caution">
    <text evidence="4">The sequence shown here is derived from an EMBL/GenBank/DDBJ whole genome shotgun (WGS) entry which is preliminary data.</text>
</comment>
<feature type="compositionally biased region" description="Basic residues" evidence="1">
    <location>
        <begin position="326"/>
        <end position="339"/>
    </location>
</feature>
<proteinExistence type="predicted"/>
<name>A0A6A4L330_9ERIC</name>
<evidence type="ECO:0000256" key="1">
    <source>
        <dbReference type="SAM" id="MobiDB-lite"/>
    </source>
</evidence>
<feature type="compositionally biased region" description="Acidic residues" evidence="1">
    <location>
        <begin position="140"/>
        <end position="150"/>
    </location>
</feature>
<feature type="non-terminal residue" evidence="4">
    <location>
        <position position="1"/>
    </location>
</feature>
<protein>
    <submittedName>
        <fullName evidence="4">Uncharacterized protein</fullName>
    </submittedName>
</protein>
<evidence type="ECO:0000259" key="2">
    <source>
        <dbReference type="Pfam" id="PF15862"/>
    </source>
</evidence>
<feature type="compositionally biased region" description="Basic and acidic residues" evidence="1">
    <location>
        <begin position="340"/>
        <end position="368"/>
    </location>
</feature>
<dbReference type="Pfam" id="PF15862">
    <property type="entry name" value="Coilin_N"/>
    <property type="match status" value="1"/>
</dbReference>
<dbReference type="GO" id="GO:0015030">
    <property type="term" value="C:Cajal body"/>
    <property type="evidence" value="ECO:0007669"/>
    <property type="project" value="TreeGrafter"/>
</dbReference>
<evidence type="ECO:0000313" key="5">
    <source>
        <dbReference type="Proteomes" id="UP000428333"/>
    </source>
</evidence>
<dbReference type="GO" id="GO:0030619">
    <property type="term" value="F:U1 snRNA binding"/>
    <property type="evidence" value="ECO:0007669"/>
    <property type="project" value="TreeGrafter"/>
</dbReference>
<dbReference type="EMBL" id="QEFC01002099">
    <property type="protein sequence ID" value="KAE9454646.1"/>
    <property type="molecule type" value="Genomic_DNA"/>
</dbReference>
<feature type="compositionally biased region" description="Basic and acidic residues" evidence="1">
    <location>
        <begin position="250"/>
        <end position="274"/>
    </location>
</feature>
<accession>A0A6A4L330</accession>
<keyword evidence="5" id="KW-1185">Reference proteome</keyword>
<dbReference type="PANTHER" id="PTHR15197:SF0">
    <property type="entry name" value="COILIN"/>
    <property type="match status" value="1"/>
</dbReference>
<feature type="domain" description="Coilin N-terminal" evidence="2">
    <location>
        <begin position="4"/>
        <end position="171"/>
    </location>
</feature>
<dbReference type="GO" id="GO:0000387">
    <property type="term" value="P:spliceosomal snRNP assembly"/>
    <property type="evidence" value="ECO:0007669"/>
    <property type="project" value="TreeGrafter"/>
</dbReference>
<dbReference type="OrthoDB" id="74813at2759"/>
<evidence type="ECO:0000313" key="4">
    <source>
        <dbReference type="EMBL" id="KAE9454646.1"/>
    </source>
</evidence>
<feature type="region of interest" description="Disordered" evidence="1">
    <location>
        <begin position="310"/>
        <end position="370"/>
    </location>
</feature>
<evidence type="ECO:0000259" key="3">
    <source>
        <dbReference type="Pfam" id="PF23086"/>
    </source>
</evidence>
<dbReference type="InterPro" id="IPR031722">
    <property type="entry name" value="Coilin_N"/>
</dbReference>